<dbReference type="Proteomes" id="UP000268048">
    <property type="component" value="Chromosome"/>
</dbReference>
<name>A0A3G7TFK9_9PSED</name>
<evidence type="ECO:0000256" key="1">
    <source>
        <dbReference type="SAM" id="SignalP"/>
    </source>
</evidence>
<evidence type="ECO:0000313" key="2">
    <source>
        <dbReference type="EMBL" id="AZE45880.1"/>
    </source>
</evidence>
<proteinExistence type="predicted"/>
<evidence type="ECO:0000313" key="3">
    <source>
        <dbReference type="Proteomes" id="UP000268048"/>
    </source>
</evidence>
<protein>
    <submittedName>
        <fullName evidence="2">Uncharacterized protein</fullName>
    </submittedName>
</protein>
<gene>
    <name evidence="2" type="ORF">C4K04_0175</name>
</gene>
<sequence length="56" mass="5873">MRIGLLSSLTLALGALLCNQAQASSDDSCYPHWTLLKKTSKAAAACRFSTRATTAG</sequence>
<feature type="signal peptide" evidence="1">
    <location>
        <begin position="1"/>
        <end position="23"/>
    </location>
</feature>
<dbReference type="AlphaFoldDB" id="A0A3G7TFK9"/>
<accession>A0A3G7TFK9</accession>
<dbReference type="EMBL" id="CP027753">
    <property type="protein sequence ID" value="AZE45880.1"/>
    <property type="molecule type" value="Genomic_DNA"/>
</dbReference>
<reference evidence="2 3" key="1">
    <citation type="submission" date="2018-03" db="EMBL/GenBank/DDBJ databases">
        <title>Diversity of phytobeneficial traits revealed by whole-genome analysis of worldwide-isolated phenazine-producing Pseudomonas spp.</title>
        <authorList>
            <person name="Biessy A."/>
            <person name="Novinscak A."/>
            <person name="Blom J."/>
            <person name="Leger G."/>
            <person name="Thomashow L.S."/>
            <person name="Cazorla F.M."/>
            <person name="Josic D."/>
            <person name="Filion M."/>
        </authorList>
    </citation>
    <scope>NUCLEOTIDE SEQUENCE [LARGE SCALE GENOMIC DNA]</scope>
    <source>
        <strain evidence="2 3">B25</strain>
    </source>
</reference>
<keyword evidence="1" id="KW-0732">Signal</keyword>
<feature type="chain" id="PRO_5018308906" evidence="1">
    <location>
        <begin position="24"/>
        <end position="56"/>
    </location>
</feature>
<organism evidence="2 3">
    <name type="scientific">Pseudomonas chlororaphis</name>
    <dbReference type="NCBI Taxonomy" id="587753"/>
    <lineage>
        <taxon>Bacteria</taxon>
        <taxon>Pseudomonadati</taxon>
        <taxon>Pseudomonadota</taxon>
        <taxon>Gammaproteobacteria</taxon>
        <taxon>Pseudomonadales</taxon>
        <taxon>Pseudomonadaceae</taxon>
        <taxon>Pseudomonas</taxon>
    </lineage>
</organism>